<accession>A0A2N9JBC8</accession>
<feature type="region of interest" description="Disordered" evidence="1">
    <location>
        <begin position="70"/>
        <end position="132"/>
    </location>
</feature>
<dbReference type="EMBL" id="OIVN01006480">
    <property type="protein sequence ID" value="SPD33914.1"/>
    <property type="molecule type" value="Genomic_DNA"/>
</dbReference>
<sequence>MDQREHQRQSMSICHRLFNFIRKIVASQADKTVNLGCPSNKGLTQIPEGRPCEAALSGAKVVLDQGNASKNLDPCGPHDKELPPVQLNGDGNISSSHMIKDNNKDSYTDSGKRPEEKAPLTTTAPEEKPIKKMVSINDVVEEISTPKKNKKMNKATNKLPSFEHEDDLKPVKSILKVGSKLNEKSVESL</sequence>
<feature type="region of interest" description="Disordered" evidence="1">
    <location>
        <begin position="144"/>
        <end position="167"/>
    </location>
</feature>
<name>A0A2N9JBC8_FAGSY</name>
<evidence type="ECO:0000256" key="1">
    <source>
        <dbReference type="SAM" id="MobiDB-lite"/>
    </source>
</evidence>
<feature type="compositionally biased region" description="Basic and acidic residues" evidence="1">
    <location>
        <begin position="98"/>
        <end position="118"/>
    </location>
</feature>
<dbReference type="AlphaFoldDB" id="A0A2N9JBC8"/>
<reference evidence="2" key="1">
    <citation type="submission" date="2018-02" db="EMBL/GenBank/DDBJ databases">
        <authorList>
            <person name="Cohen D.B."/>
            <person name="Kent A.D."/>
        </authorList>
    </citation>
    <scope>NUCLEOTIDE SEQUENCE</scope>
</reference>
<organism evidence="2">
    <name type="scientific">Fagus sylvatica</name>
    <name type="common">Beechnut</name>
    <dbReference type="NCBI Taxonomy" id="28930"/>
    <lineage>
        <taxon>Eukaryota</taxon>
        <taxon>Viridiplantae</taxon>
        <taxon>Streptophyta</taxon>
        <taxon>Embryophyta</taxon>
        <taxon>Tracheophyta</taxon>
        <taxon>Spermatophyta</taxon>
        <taxon>Magnoliopsida</taxon>
        <taxon>eudicotyledons</taxon>
        <taxon>Gunneridae</taxon>
        <taxon>Pentapetalae</taxon>
        <taxon>rosids</taxon>
        <taxon>fabids</taxon>
        <taxon>Fagales</taxon>
        <taxon>Fagaceae</taxon>
        <taxon>Fagus</taxon>
    </lineage>
</organism>
<gene>
    <name evidence="2" type="ORF">FSB_LOCUS61796</name>
</gene>
<proteinExistence type="predicted"/>
<evidence type="ECO:0000313" key="2">
    <source>
        <dbReference type="EMBL" id="SPD33914.1"/>
    </source>
</evidence>
<protein>
    <submittedName>
        <fullName evidence="2">Uncharacterized protein</fullName>
    </submittedName>
</protein>